<dbReference type="RefSeq" id="WP_013563516.1">
    <property type="nucleotide sequence ID" value="NC_014962.1"/>
</dbReference>
<keyword evidence="3" id="KW-0479">Metal-binding</keyword>
<dbReference type="Proteomes" id="UP000008631">
    <property type="component" value="Chromosome"/>
</dbReference>
<keyword evidence="4" id="KW-0249">Electron transport</keyword>
<dbReference type="Gene3D" id="3.30.70.20">
    <property type="match status" value="1"/>
</dbReference>
<feature type="domain" description="4Fe-4S ferredoxin-type" evidence="8">
    <location>
        <begin position="361"/>
        <end position="392"/>
    </location>
</feature>
<evidence type="ECO:0000256" key="5">
    <source>
        <dbReference type="ARBA" id="ARBA00023004"/>
    </source>
</evidence>
<accession>E8R0P2</accession>
<dbReference type="Pfam" id="PF12801">
    <property type="entry name" value="Fer4_5"/>
    <property type="match status" value="2"/>
</dbReference>
<dbReference type="PANTHER" id="PTHR30176">
    <property type="entry name" value="FERREDOXIN-TYPE PROTEIN NAPH"/>
    <property type="match status" value="1"/>
</dbReference>
<reference evidence="9 10" key="2">
    <citation type="journal article" date="2011" name="Stand. Genomic Sci.">
        <title>Complete genome sequence of Isosphaera pallida type strain (IS1B).</title>
        <authorList>
            <consortium name="US DOE Joint Genome Institute (JGI-PGF)"/>
            <person name="Goker M."/>
            <person name="Cleland D."/>
            <person name="Saunders E."/>
            <person name="Lapidus A."/>
            <person name="Nolan M."/>
            <person name="Lucas S."/>
            <person name="Hammon N."/>
            <person name="Deshpande S."/>
            <person name="Cheng J.F."/>
            <person name="Tapia R."/>
            <person name="Han C."/>
            <person name="Goodwin L."/>
            <person name="Pitluck S."/>
            <person name="Liolios K."/>
            <person name="Pagani I."/>
            <person name="Ivanova N."/>
            <person name="Mavromatis K."/>
            <person name="Pati A."/>
            <person name="Chen A."/>
            <person name="Palaniappan K."/>
            <person name="Land M."/>
            <person name="Hauser L."/>
            <person name="Chang Y.J."/>
            <person name="Jeffries C.D."/>
            <person name="Detter J.C."/>
            <person name="Beck B."/>
            <person name="Woyke T."/>
            <person name="Bristow J."/>
            <person name="Eisen J.A."/>
            <person name="Markowitz V."/>
            <person name="Hugenholtz P."/>
            <person name="Kyrpides N.C."/>
            <person name="Klenk H.P."/>
        </authorList>
    </citation>
    <scope>NUCLEOTIDE SEQUENCE [LARGE SCALE GENOMIC DNA]</scope>
    <source>
        <strain evidence="10">ATCC 43644 / DSM 9630 / IS1B</strain>
    </source>
</reference>
<dbReference type="InterPro" id="IPR051684">
    <property type="entry name" value="Electron_Trans/Redox"/>
</dbReference>
<dbReference type="CDD" id="cd16373">
    <property type="entry name" value="DMSOR_beta_like"/>
    <property type="match status" value="1"/>
</dbReference>
<proteinExistence type="predicted"/>
<feature type="domain" description="4Fe-4S ferredoxin-type" evidence="8">
    <location>
        <begin position="401"/>
        <end position="433"/>
    </location>
</feature>
<dbReference type="KEGG" id="ipa:Isop_0635"/>
<organism evidence="9 10">
    <name type="scientific">Isosphaera pallida (strain ATCC 43644 / DSM 9630 / IS1B)</name>
    <dbReference type="NCBI Taxonomy" id="575540"/>
    <lineage>
        <taxon>Bacteria</taxon>
        <taxon>Pseudomonadati</taxon>
        <taxon>Planctomycetota</taxon>
        <taxon>Planctomycetia</taxon>
        <taxon>Isosphaerales</taxon>
        <taxon>Isosphaeraceae</taxon>
        <taxon>Isosphaera</taxon>
    </lineage>
</organism>
<dbReference type="HOGENOM" id="CLU_024045_1_0_0"/>
<evidence type="ECO:0000256" key="2">
    <source>
        <dbReference type="ARBA" id="ARBA00022485"/>
    </source>
</evidence>
<feature type="transmembrane region" description="Helical" evidence="7">
    <location>
        <begin position="240"/>
        <end position="259"/>
    </location>
</feature>
<feature type="transmembrane region" description="Helical" evidence="7">
    <location>
        <begin position="7"/>
        <end position="28"/>
    </location>
</feature>
<feature type="transmembrane region" description="Helical" evidence="7">
    <location>
        <begin position="214"/>
        <end position="233"/>
    </location>
</feature>
<dbReference type="GO" id="GO:0005886">
    <property type="term" value="C:plasma membrane"/>
    <property type="evidence" value="ECO:0007669"/>
    <property type="project" value="TreeGrafter"/>
</dbReference>
<dbReference type="GO" id="GO:0046872">
    <property type="term" value="F:metal ion binding"/>
    <property type="evidence" value="ECO:0007669"/>
    <property type="project" value="UniProtKB-KW"/>
</dbReference>
<feature type="transmembrane region" description="Helical" evidence="7">
    <location>
        <begin position="58"/>
        <end position="76"/>
    </location>
</feature>
<dbReference type="InterPro" id="IPR017896">
    <property type="entry name" value="4Fe4S_Fe-S-bd"/>
</dbReference>
<dbReference type="PROSITE" id="PS51379">
    <property type="entry name" value="4FE4S_FER_2"/>
    <property type="match status" value="4"/>
</dbReference>
<dbReference type="eggNOG" id="COG1143">
    <property type="taxonomic scope" value="Bacteria"/>
</dbReference>
<dbReference type="eggNOG" id="COG0348">
    <property type="taxonomic scope" value="Bacteria"/>
</dbReference>
<feature type="domain" description="4Fe-4S ferredoxin-type" evidence="8">
    <location>
        <begin position="257"/>
        <end position="285"/>
    </location>
</feature>
<reference key="1">
    <citation type="submission" date="2010-11" db="EMBL/GenBank/DDBJ databases">
        <title>The complete sequence of chromosome of Isophaera pallida ATCC 43644.</title>
        <authorList>
            <consortium name="US DOE Joint Genome Institute (JGI-PGF)"/>
            <person name="Lucas S."/>
            <person name="Copeland A."/>
            <person name="Lapidus A."/>
            <person name="Bruce D."/>
            <person name="Goodwin L."/>
            <person name="Pitluck S."/>
            <person name="Kyrpides N."/>
            <person name="Mavromatis K."/>
            <person name="Pagani I."/>
            <person name="Ivanova N."/>
            <person name="Saunders E."/>
            <person name="Brettin T."/>
            <person name="Detter J.C."/>
            <person name="Han C."/>
            <person name="Tapia R."/>
            <person name="Land M."/>
            <person name="Hauser L."/>
            <person name="Markowitz V."/>
            <person name="Cheng J.-F."/>
            <person name="Hugenholtz P."/>
            <person name="Woyke T."/>
            <person name="Wu D."/>
            <person name="Eisen J.A."/>
        </authorList>
    </citation>
    <scope>NUCLEOTIDE SEQUENCE</scope>
    <source>
        <strain>ATCC 43644</strain>
    </source>
</reference>
<keyword evidence="1" id="KW-0813">Transport</keyword>
<dbReference type="SUPFAM" id="SSF54862">
    <property type="entry name" value="4Fe-4S ferredoxins"/>
    <property type="match status" value="2"/>
</dbReference>
<dbReference type="PANTHER" id="PTHR30176:SF3">
    <property type="entry name" value="FERREDOXIN-TYPE PROTEIN NAPH"/>
    <property type="match status" value="1"/>
</dbReference>
<evidence type="ECO:0000313" key="9">
    <source>
        <dbReference type="EMBL" id="ADV61227.1"/>
    </source>
</evidence>
<dbReference type="STRING" id="575540.Isop_0635"/>
<evidence type="ECO:0000259" key="8">
    <source>
        <dbReference type="PROSITE" id="PS51379"/>
    </source>
</evidence>
<protein>
    <submittedName>
        <fullName evidence="9">4Fe-4S ferredoxin iron-sulfur binding domain protein</fullName>
    </submittedName>
</protein>
<dbReference type="OrthoDB" id="9810688at2"/>
<dbReference type="Pfam" id="PF12838">
    <property type="entry name" value="Fer4_7"/>
    <property type="match status" value="2"/>
</dbReference>
<feature type="domain" description="4Fe-4S ferredoxin-type" evidence="8">
    <location>
        <begin position="500"/>
        <end position="530"/>
    </location>
</feature>
<evidence type="ECO:0000256" key="7">
    <source>
        <dbReference type="SAM" id="Phobius"/>
    </source>
</evidence>
<evidence type="ECO:0000256" key="6">
    <source>
        <dbReference type="ARBA" id="ARBA00023014"/>
    </source>
</evidence>
<dbReference type="InterPro" id="IPR017900">
    <property type="entry name" value="4Fe4S_Fe_S_CS"/>
</dbReference>
<gene>
    <name evidence="9" type="ordered locus">Isop_0635</name>
</gene>
<dbReference type="GO" id="GO:0051539">
    <property type="term" value="F:4 iron, 4 sulfur cluster binding"/>
    <property type="evidence" value="ECO:0007669"/>
    <property type="project" value="UniProtKB-KW"/>
</dbReference>
<feature type="transmembrane region" description="Helical" evidence="7">
    <location>
        <begin position="115"/>
        <end position="134"/>
    </location>
</feature>
<sequence>MVKIRRAYEVLFLGLFLFFLIITDLRYLGGWPVSIFLEATPLVAVATALTTHTIYRNLVWGLVIIALTMVVGRVWCNWMCPFGILHHFFGWIGNTRTTKQAIEANRYRKIYAIKYYILTAMLVMASLWMIPTALNAPAKIAEVYGESEGGFSAALAAIPSGLARSAAESRVENATLQIGLLDPIALTVRSMTTSVLPTVHKATEGVYSEPREYWLGWIVGVIFVGLLLANWWIPRFFCRVLCPLGALLGVFSKFALWRIDRDPVRCTDCDLCLKSCEGASDPHKDLRKSECFVCLNCIEDCPHDALSFRFLPRRASEVTHPQVGRRSLLMAGVFGLLFYPMARLSGGVKKNFHKSVIRPPGSVAEEEFLKRCIKCDQCIRVCPTNVLQPSLFEGGVEALWTPIMVSKMGWCEYNCTLCSQVCPTGAIREISIEEKLGVGRFEAQGPIKVGTAFYNHGRCLPWAMDTHCVVCEEVCPTSPKAIFTRNVEITDRWGQTKTLKRPYIDPEKCIGCGICEHECPVKDDPAVYVTAIGETRSKERSLLLSMVAGDDTGTVVSANDRSAMGVEPREPSLLLSLVAGRDAGAVI</sequence>
<keyword evidence="2" id="KW-0004">4Fe-4S</keyword>
<dbReference type="Gene3D" id="3.30.70.3270">
    <property type="match status" value="1"/>
</dbReference>
<dbReference type="InParanoid" id="E8R0P2"/>
<keyword evidence="7" id="KW-1133">Transmembrane helix</keyword>
<keyword evidence="10" id="KW-1185">Reference proteome</keyword>
<evidence type="ECO:0000313" key="10">
    <source>
        <dbReference type="Proteomes" id="UP000008631"/>
    </source>
</evidence>
<dbReference type="PROSITE" id="PS00198">
    <property type="entry name" value="4FE4S_FER_1"/>
    <property type="match status" value="2"/>
</dbReference>
<keyword evidence="7" id="KW-0472">Membrane</keyword>
<name>E8R0P2_ISOPI</name>
<dbReference type="AlphaFoldDB" id="E8R0P2"/>
<keyword evidence="6" id="KW-0411">Iron-sulfur</keyword>
<keyword evidence="7" id="KW-0812">Transmembrane</keyword>
<evidence type="ECO:0000256" key="4">
    <source>
        <dbReference type="ARBA" id="ARBA00022982"/>
    </source>
</evidence>
<evidence type="ECO:0000256" key="1">
    <source>
        <dbReference type="ARBA" id="ARBA00022448"/>
    </source>
</evidence>
<keyword evidence="5" id="KW-0408">Iron</keyword>
<dbReference type="EMBL" id="CP002353">
    <property type="protein sequence ID" value="ADV61227.1"/>
    <property type="molecule type" value="Genomic_DNA"/>
</dbReference>
<evidence type="ECO:0000256" key="3">
    <source>
        <dbReference type="ARBA" id="ARBA00022723"/>
    </source>
</evidence>